<dbReference type="EMBL" id="CP036339">
    <property type="protein sequence ID" value="QDT75987.1"/>
    <property type="molecule type" value="Genomic_DNA"/>
</dbReference>
<dbReference type="Proteomes" id="UP000317909">
    <property type="component" value="Chromosome"/>
</dbReference>
<feature type="region of interest" description="Disordered" evidence="1">
    <location>
        <begin position="287"/>
        <end position="306"/>
    </location>
</feature>
<gene>
    <name evidence="2" type="ORF">I41_52320</name>
</gene>
<organism evidence="2 3">
    <name type="scientific">Lacipirellula limnantheis</name>
    <dbReference type="NCBI Taxonomy" id="2528024"/>
    <lineage>
        <taxon>Bacteria</taxon>
        <taxon>Pseudomonadati</taxon>
        <taxon>Planctomycetota</taxon>
        <taxon>Planctomycetia</taxon>
        <taxon>Pirellulales</taxon>
        <taxon>Lacipirellulaceae</taxon>
        <taxon>Lacipirellula</taxon>
    </lineage>
</organism>
<name>A0A517U5T3_9BACT</name>
<evidence type="ECO:0000256" key="1">
    <source>
        <dbReference type="SAM" id="MobiDB-lite"/>
    </source>
</evidence>
<accession>A0A517U5T3</accession>
<evidence type="ECO:0008006" key="4">
    <source>
        <dbReference type="Google" id="ProtNLM"/>
    </source>
</evidence>
<proteinExistence type="predicted"/>
<keyword evidence="3" id="KW-1185">Reference proteome</keyword>
<protein>
    <recommendedName>
        <fullName evidence="4">PEP-CTERM protein-sorting domain-containing protein</fullName>
    </recommendedName>
</protein>
<reference evidence="2 3" key="1">
    <citation type="submission" date="2019-02" db="EMBL/GenBank/DDBJ databases">
        <title>Deep-cultivation of Planctomycetes and their phenomic and genomic characterization uncovers novel biology.</title>
        <authorList>
            <person name="Wiegand S."/>
            <person name="Jogler M."/>
            <person name="Boedeker C."/>
            <person name="Pinto D."/>
            <person name="Vollmers J."/>
            <person name="Rivas-Marin E."/>
            <person name="Kohn T."/>
            <person name="Peeters S.H."/>
            <person name="Heuer A."/>
            <person name="Rast P."/>
            <person name="Oberbeckmann S."/>
            <person name="Bunk B."/>
            <person name="Jeske O."/>
            <person name="Meyerdierks A."/>
            <person name="Storesund J.E."/>
            <person name="Kallscheuer N."/>
            <person name="Luecker S."/>
            <person name="Lage O.M."/>
            <person name="Pohl T."/>
            <person name="Merkel B.J."/>
            <person name="Hornburger P."/>
            <person name="Mueller R.-W."/>
            <person name="Bruemmer F."/>
            <person name="Labrenz M."/>
            <person name="Spormann A.M."/>
            <person name="Op den Camp H."/>
            <person name="Overmann J."/>
            <person name="Amann R."/>
            <person name="Jetten M.S.M."/>
            <person name="Mascher T."/>
            <person name="Medema M.H."/>
            <person name="Devos D.P."/>
            <person name="Kaster A.-K."/>
            <person name="Ovreas L."/>
            <person name="Rohde M."/>
            <person name="Galperin M.Y."/>
            <person name="Jogler C."/>
        </authorList>
    </citation>
    <scope>NUCLEOTIDE SEQUENCE [LARGE SCALE GENOMIC DNA]</scope>
    <source>
        <strain evidence="2 3">I41</strain>
    </source>
</reference>
<dbReference type="AlphaFoldDB" id="A0A517U5T3"/>
<evidence type="ECO:0000313" key="3">
    <source>
        <dbReference type="Proteomes" id="UP000317909"/>
    </source>
</evidence>
<evidence type="ECO:0000313" key="2">
    <source>
        <dbReference type="EMBL" id="QDT75987.1"/>
    </source>
</evidence>
<dbReference type="KEGG" id="llh:I41_52320"/>
<dbReference type="RefSeq" id="WP_145435746.1">
    <property type="nucleotide sequence ID" value="NZ_CP036339.1"/>
</dbReference>
<dbReference type="OrthoDB" id="268031at2"/>
<sequence>MRIALMVVVGLGMSYATTQRSALAVDPWADHVVSYVQGTGVGNDFVTGNPINNPLTALGEPTRFTSDPANFGGPTTPFSSAYRDDEIVTIGAGGSLTLQFDEPVVDHPLNPFGIDLLVFGNAFYSIDFGTFLATGALDNDGGQIEVSANGVDFFPVTGSADGGFPTIGYLDVIEPFPLLDGALWSDFTKPVNPTSLGSVAGMSTSQIIAAYDGSGGGLGVDISSSGLASISFIRFSNPLGSLKTPEIDAVADVRAVPEPATFALLAISSVCVGALAAKVAGAARHSRAATPDGRSMQHCCRSGDGV</sequence>